<dbReference type="Gene3D" id="3.40.50.150">
    <property type="entry name" value="Vaccinia Virus protein VP39"/>
    <property type="match status" value="1"/>
</dbReference>
<evidence type="ECO:0000259" key="3">
    <source>
        <dbReference type="Pfam" id="PF13649"/>
    </source>
</evidence>
<evidence type="ECO:0000313" key="5">
    <source>
        <dbReference type="Proteomes" id="UP000176422"/>
    </source>
</evidence>
<evidence type="ECO:0000313" key="4">
    <source>
        <dbReference type="EMBL" id="OGM93078.1"/>
    </source>
</evidence>
<dbReference type="InterPro" id="IPR041698">
    <property type="entry name" value="Methyltransf_25"/>
</dbReference>
<dbReference type="Proteomes" id="UP000176422">
    <property type="component" value="Unassembled WGS sequence"/>
</dbReference>
<dbReference type="Pfam" id="PF13649">
    <property type="entry name" value="Methyltransf_25"/>
    <property type="match status" value="1"/>
</dbReference>
<keyword evidence="2" id="KW-0808">Transferase</keyword>
<dbReference type="InterPro" id="IPR029063">
    <property type="entry name" value="SAM-dependent_MTases_sf"/>
</dbReference>
<dbReference type="SUPFAM" id="SSF53335">
    <property type="entry name" value="S-adenosyl-L-methionine-dependent methyltransferases"/>
    <property type="match status" value="1"/>
</dbReference>
<dbReference type="GO" id="GO:0032259">
    <property type="term" value="P:methylation"/>
    <property type="evidence" value="ECO:0007669"/>
    <property type="project" value="UniProtKB-KW"/>
</dbReference>
<dbReference type="EMBL" id="MGIT01000001">
    <property type="protein sequence ID" value="OGM93078.1"/>
    <property type="molecule type" value="Genomic_DNA"/>
</dbReference>
<feature type="domain" description="Methyltransferase" evidence="3">
    <location>
        <begin position="41"/>
        <end position="131"/>
    </location>
</feature>
<evidence type="ECO:0000256" key="1">
    <source>
        <dbReference type="ARBA" id="ARBA00022603"/>
    </source>
</evidence>
<dbReference type="GO" id="GO:0008168">
    <property type="term" value="F:methyltransferase activity"/>
    <property type="evidence" value="ECO:0007669"/>
    <property type="project" value="UniProtKB-KW"/>
</dbReference>
<dbReference type="AlphaFoldDB" id="A0A1F8DYL1"/>
<organism evidence="4 5">
    <name type="scientific">Candidatus Wolfebacteria bacterium RIFOXYB1_FULL_54_12</name>
    <dbReference type="NCBI Taxonomy" id="1802559"/>
    <lineage>
        <taxon>Bacteria</taxon>
        <taxon>Candidatus Wolfeibacteriota</taxon>
    </lineage>
</organism>
<accession>A0A1F8DYL1</accession>
<reference evidence="4 5" key="1">
    <citation type="journal article" date="2016" name="Nat. Commun.">
        <title>Thousands of microbial genomes shed light on interconnected biogeochemical processes in an aquifer system.</title>
        <authorList>
            <person name="Anantharaman K."/>
            <person name="Brown C.T."/>
            <person name="Hug L.A."/>
            <person name="Sharon I."/>
            <person name="Castelle C.J."/>
            <person name="Probst A.J."/>
            <person name="Thomas B.C."/>
            <person name="Singh A."/>
            <person name="Wilkins M.J."/>
            <person name="Karaoz U."/>
            <person name="Brodie E.L."/>
            <person name="Williams K.H."/>
            <person name="Hubbard S.S."/>
            <person name="Banfield J.F."/>
        </authorList>
    </citation>
    <scope>NUCLEOTIDE SEQUENCE [LARGE SCALE GENOMIC DNA]</scope>
</reference>
<keyword evidence="1" id="KW-0489">Methyltransferase</keyword>
<dbReference type="PANTHER" id="PTHR43861:SF1">
    <property type="entry name" value="TRANS-ACONITATE 2-METHYLTRANSFERASE"/>
    <property type="match status" value="1"/>
</dbReference>
<dbReference type="STRING" id="1802559.A2372_01520"/>
<sequence length="206" mass="23251">MNLKDTYNRIAEDWHNDHRDDNWWAGGTDAFTPLIKPGGLVLDVGCGGGRKSRYLVEKGFRVVGVDFSEKMIEIAKREVPSGEFHALDLRDAKTLGRMFDGIFMQAVLLHVPRADAGAVIKEMAELLAPGGCLYIAVKERRPGQTEEALVQENDYGYPYERFFSYFTLDEIIAYMQDAGLVPMFEQVIPAENTRWIEVIGKKNNTS</sequence>
<dbReference type="CDD" id="cd02440">
    <property type="entry name" value="AdoMet_MTases"/>
    <property type="match status" value="1"/>
</dbReference>
<protein>
    <recommendedName>
        <fullName evidence="3">Methyltransferase domain-containing protein</fullName>
    </recommendedName>
</protein>
<evidence type="ECO:0000256" key="2">
    <source>
        <dbReference type="ARBA" id="ARBA00022679"/>
    </source>
</evidence>
<comment type="caution">
    <text evidence="4">The sequence shown here is derived from an EMBL/GenBank/DDBJ whole genome shotgun (WGS) entry which is preliminary data.</text>
</comment>
<dbReference type="PANTHER" id="PTHR43861">
    <property type="entry name" value="TRANS-ACONITATE 2-METHYLTRANSFERASE-RELATED"/>
    <property type="match status" value="1"/>
</dbReference>
<gene>
    <name evidence="4" type="ORF">A2372_01520</name>
</gene>
<proteinExistence type="predicted"/>
<name>A0A1F8DYL1_9BACT</name>